<name>A0A7X5LKJ4_9ALTE</name>
<dbReference type="SUPFAM" id="SSF88659">
    <property type="entry name" value="Sigma3 and sigma4 domains of RNA polymerase sigma factors"/>
    <property type="match status" value="1"/>
</dbReference>
<dbReference type="Gene3D" id="1.10.10.10">
    <property type="entry name" value="Winged helix-like DNA-binding domain superfamily/Winged helix DNA-binding domain"/>
    <property type="match status" value="1"/>
</dbReference>
<gene>
    <name evidence="8" type="ORF">GTH32_07710</name>
</gene>
<keyword evidence="4" id="KW-0238">DNA-binding</keyword>
<dbReference type="InterPro" id="IPR014284">
    <property type="entry name" value="RNA_pol_sigma-70_dom"/>
</dbReference>
<keyword evidence="2" id="KW-0805">Transcription regulation</keyword>
<keyword evidence="5" id="KW-0804">Transcription</keyword>
<dbReference type="AlphaFoldDB" id="A0A7X5LKJ4"/>
<dbReference type="InterPro" id="IPR013325">
    <property type="entry name" value="RNA_pol_sigma_r2"/>
</dbReference>
<dbReference type="Gene3D" id="1.10.1740.10">
    <property type="match status" value="1"/>
</dbReference>
<dbReference type="SUPFAM" id="SSF88946">
    <property type="entry name" value="Sigma2 domain of RNA polymerase sigma factors"/>
    <property type="match status" value="1"/>
</dbReference>
<dbReference type="InterPro" id="IPR013249">
    <property type="entry name" value="RNA_pol_sigma70_r4_t2"/>
</dbReference>
<evidence type="ECO:0000256" key="4">
    <source>
        <dbReference type="ARBA" id="ARBA00023125"/>
    </source>
</evidence>
<comment type="similarity">
    <text evidence="1">Belongs to the sigma-70 factor family. ECF subfamily.</text>
</comment>
<dbReference type="Pfam" id="PF08281">
    <property type="entry name" value="Sigma70_r4_2"/>
    <property type="match status" value="1"/>
</dbReference>
<evidence type="ECO:0000259" key="6">
    <source>
        <dbReference type="Pfam" id="PF04542"/>
    </source>
</evidence>
<dbReference type="PANTHER" id="PTHR43133">
    <property type="entry name" value="RNA POLYMERASE ECF-TYPE SIGMA FACTO"/>
    <property type="match status" value="1"/>
</dbReference>
<protein>
    <submittedName>
        <fullName evidence="8">Sigma-70 family RNA polymerase sigma factor</fullName>
    </submittedName>
</protein>
<dbReference type="RefSeq" id="WP_163084664.1">
    <property type="nucleotide sequence ID" value="NZ_JAAAWN010000008.1"/>
</dbReference>
<evidence type="ECO:0000313" key="9">
    <source>
        <dbReference type="Proteomes" id="UP000470213"/>
    </source>
</evidence>
<proteinExistence type="inferred from homology"/>
<evidence type="ECO:0000256" key="2">
    <source>
        <dbReference type="ARBA" id="ARBA00023015"/>
    </source>
</evidence>
<dbReference type="InterPro" id="IPR013324">
    <property type="entry name" value="RNA_pol_sigma_r3/r4-like"/>
</dbReference>
<feature type="domain" description="RNA polymerase sigma factor 70 region 4 type 2" evidence="7">
    <location>
        <begin position="112"/>
        <end position="158"/>
    </location>
</feature>
<dbReference type="EMBL" id="JAAAWN010000008">
    <property type="protein sequence ID" value="NDV91072.1"/>
    <property type="molecule type" value="Genomic_DNA"/>
</dbReference>
<comment type="caution">
    <text evidence="8">The sequence shown here is derived from an EMBL/GenBank/DDBJ whole genome shotgun (WGS) entry which is preliminary data.</text>
</comment>
<keyword evidence="3" id="KW-0731">Sigma factor</keyword>
<dbReference type="InterPro" id="IPR036388">
    <property type="entry name" value="WH-like_DNA-bd_sf"/>
</dbReference>
<dbReference type="GO" id="GO:0016987">
    <property type="term" value="F:sigma factor activity"/>
    <property type="evidence" value="ECO:0007669"/>
    <property type="project" value="UniProtKB-KW"/>
</dbReference>
<dbReference type="GO" id="GO:0006352">
    <property type="term" value="P:DNA-templated transcription initiation"/>
    <property type="evidence" value="ECO:0007669"/>
    <property type="project" value="InterPro"/>
</dbReference>
<evidence type="ECO:0000313" key="8">
    <source>
        <dbReference type="EMBL" id="NDV91072.1"/>
    </source>
</evidence>
<dbReference type="GO" id="GO:0003677">
    <property type="term" value="F:DNA binding"/>
    <property type="evidence" value="ECO:0007669"/>
    <property type="project" value="UniProtKB-KW"/>
</dbReference>
<accession>A0A7X5LKJ4</accession>
<evidence type="ECO:0000256" key="3">
    <source>
        <dbReference type="ARBA" id="ARBA00023082"/>
    </source>
</evidence>
<feature type="domain" description="RNA polymerase sigma-70 region 2" evidence="6">
    <location>
        <begin position="12"/>
        <end position="73"/>
    </location>
</feature>
<dbReference type="NCBIfam" id="TIGR02937">
    <property type="entry name" value="sigma70-ECF"/>
    <property type="match status" value="1"/>
</dbReference>
<dbReference type="PANTHER" id="PTHR43133:SF8">
    <property type="entry name" value="RNA POLYMERASE SIGMA FACTOR HI_1459-RELATED"/>
    <property type="match status" value="1"/>
</dbReference>
<evidence type="ECO:0000256" key="1">
    <source>
        <dbReference type="ARBA" id="ARBA00010641"/>
    </source>
</evidence>
<dbReference type="InterPro" id="IPR007627">
    <property type="entry name" value="RNA_pol_sigma70_r2"/>
</dbReference>
<sequence>MTTKSTVAETFLKYRSKLMRAVSSIVGADDIEDIVQEAFIKSYEAELKQEIRYERTYMVKTARNLALNHIAKAENKNNQSVDDMDFLPHELVGYSLEKNVESKERFIHFCRATDTLSADVKRVFLLKKVYGMRQKDIAELVGLSESTVEKHVAKGLMLCSRYLAELNKDNTPSRLSGNATQDISRS</sequence>
<evidence type="ECO:0000259" key="7">
    <source>
        <dbReference type="Pfam" id="PF08281"/>
    </source>
</evidence>
<reference evidence="8 9" key="1">
    <citation type="submission" date="2020-01" db="EMBL/GenBank/DDBJ databases">
        <authorList>
            <person name="Chen J."/>
            <person name="Zhu S."/>
            <person name="Yang J."/>
        </authorList>
    </citation>
    <scope>NUCLEOTIDE SEQUENCE [LARGE SCALE GENOMIC DNA]</scope>
    <source>
        <strain evidence="8 9">345S023</strain>
    </source>
</reference>
<dbReference type="InterPro" id="IPR039425">
    <property type="entry name" value="RNA_pol_sigma-70-like"/>
</dbReference>
<keyword evidence="9" id="KW-1185">Reference proteome</keyword>
<dbReference type="Proteomes" id="UP000470213">
    <property type="component" value="Unassembled WGS sequence"/>
</dbReference>
<dbReference type="Pfam" id="PF04542">
    <property type="entry name" value="Sigma70_r2"/>
    <property type="match status" value="1"/>
</dbReference>
<evidence type="ECO:0000256" key="5">
    <source>
        <dbReference type="ARBA" id="ARBA00023163"/>
    </source>
</evidence>
<organism evidence="8 9">
    <name type="scientific">Alteromonas profundi</name>
    <dbReference type="NCBI Taxonomy" id="2696062"/>
    <lineage>
        <taxon>Bacteria</taxon>
        <taxon>Pseudomonadati</taxon>
        <taxon>Pseudomonadota</taxon>
        <taxon>Gammaproteobacteria</taxon>
        <taxon>Alteromonadales</taxon>
        <taxon>Alteromonadaceae</taxon>
        <taxon>Alteromonas/Salinimonas group</taxon>
        <taxon>Alteromonas</taxon>
    </lineage>
</organism>